<dbReference type="SUPFAM" id="SSF51905">
    <property type="entry name" value="FAD/NAD(P)-binding domain"/>
    <property type="match status" value="1"/>
</dbReference>
<comment type="cofactor">
    <cofactor evidence="1 9">
        <name>FAD</name>
        <dbReference type="ChEBI" id="CHEBI:57692"/>
    </cofactor>
</comment>
<organism evidence="11 12">
    <name type="scientific">Amanita thiersii Skay4041</name>
    <dbReference type="NCBI Taxonomy" id="703135"/>
    <lineage>
        <taxon>Eukaryota</taxon>
        <taxon>Fungi</taxon>
        <taxon>Dikarya</taxon>
        <taxon>Basidiomycota</taxon>
        <taxon>Agaricomycotina</taxon>
        <taxon>Agaricomycetes</taxon>
        <taxon>Agaricomycetidae</taxon>
        <taxon>Agaricales</taxon>
        <taxon>Pluteineae</taxon>
        <taxon>Amanitaceae</taxon>
        <taxon>Amanita</taxon>
    </lineage>
</organism>
<dbReference type="Gene3D" id="3.30.560.10">
    <property type="entry name" value="Glucose Oxidase, domain 3"/>
    <property type="match status" value="1"/>
</dbReference>
<evidence type="ECO:0000259" key="10">
    <source>
        <dbReference type="PROSITE" id="PS00624"/>
    </source>
</evidence>
<dbReference type="PANTHER" id="PTHR11552:SF201">
    <property type="entry name" value="GLUCOSE-METHANOL-CHOLINE OXIDOREDUCTASE N-TERMINAL DOMAIN-CONTAINING PROTEIN"/>
    <property type="match status" value="1"/>
</dbReference>
<evidence type="ECO:0000256" key="4">
    <source>
        <dbReference type="ARBA" id="ARBA00022729"/>
    </source>
</evidence>
<dbReference type="Gene3D" id="3.50.50.60">
    <property type="entry name" value="FAD/NAD(P)-binding domain"/>
    <property type="match status" value="1"/>
</dbReference>
<feature type="binding site" evidence="9">
    <location>
        <position position="301"/>
    </location>
    <ligand>
        <name>FAD</name>
        <dbReference type="ChEBI" id="CHEBI:57692"/>
    </ligand>
</feature>
<evidence type="ECO:0000256" key="9">
    <source>
        <dbReference type="PIRSR" id="PIRSR000137-2"/>
    </source>
</evidence>
<feature type="domain" description="Glucose-methanol-choline oxidoreductase N-terminal" evidence="10">
    <location>
        <begin position="352"/>
        <end position="366"/>
    </location>
</feature>
<evidence type="ECO:0000256" key="1">
    <source>
        <dbReference type="ARBA" id="ARBA00001974"/>
    </source>
</evidence>
<dbReference type="SUPFAM" id="SSF54373">
    <property type="entry name" value="FAD-linked reductases, C-terminal domain"/>
    <property type="match status" value="1"/>
</dbReference>
<dbReference type="PROSITE" id="PS00624">
    <property type="entry name" value="GMC_OXRED_2"/>
    <property type="match status" value="1"/>
</dbReference>
<evidence type="ECO:0000313" key="12">
    <source>
        <dbReference type="Proteomes" id="UP000242287"/>
    </source>
</evidence>
<dbReference type="EMBL" id="KZ302081">
    <property type="protein sequence ID" value="PFH47990.1"/>
    <property type="molecule type" value="Genomic_DNA"/>
</dbReference>
<name>A0A2A9NJW0_9AGAR</name>
<evidence type="ECO:0000256" key="3">
    <source>
        <dbReference type="ARBA" id="ARBA00022630"/>
    </source>
</evidence>
<dbReference type="Pfam" id="PF05199">
    <property type="entry name" value="GMC_oxred_C"/>
    <property type="match status" value="1"/>
</dbReference>
<dbReference type="Pfam" id="PF00732">
    <property type="entry name" value="GMC_oxred_N"/>
    <property type="match status" value="1"/>
</dbReference>
<dbReference type="OrthoDB" id="269227at2759"/>
<evidence type="ECO:0000313" key="11">
    <source>
        <dbReference type="EMBL" id="PFH47990.1"/>
    </source>
</evidence>
<reference evidence="11 12" key="1">
    <citation type="submission" date="2014-02" db="EMBL/GenBank/DDBJ databases">
        <title>Transposable element dynamics among asymbiotic and ectomycorrhizal Amanita fungi.</title>
        <authorList>
            <consortium name="DOE Joint Genome Institute"/>
            <person name="Hess J."/>
            <person name="Skrede I."/>
            <person name="Wolfe B."/>
            <person name="LaButti K."/>
            <person name="Ohm R.A."/>
            <person name="Grigoriev I.V."/>
            <person name="Pringle A."/>
        </authorList>
    </citation>
    <scope>NUCLEOTIDE SEQUENCE [LARGE SCALE GENOMIC DNA]</scope>
    <source>
        <strain evidence="11 12">SKay4041</strain>
    </source>
</reference>
<keyword evidence="7" id="KW-0325">Glycoprotein</keyword>
<dbReference type="PANTHER" id="PTHR11552">
    <property type="entry name" value="GLUCOSE-METHANOL-CHOLINE GMC OXIDOREDUCTASE"/>
    <property type="match status" value="1"/>
</dbReference>
<evidence type="ECO:0000256" key="7">
    <source>
        <dbReference type="ARBA" id="ARBA00023180"/>
    </source>
</evidence>
<evidence type="ECO:0000256" key="2">
    <source>
        <dbReference type="ARBA" id="ARBA00010790"/>
    </source>
</evidence>
<accession>A0A2A9NJW0</accession>
<dbReference type="AlphaFoldDB" id="A0A2A9NJW0"/>
<dbReference type="STRING" id="703135.A0A2A9NJW0"/>
<dbReference type="InterPro" id="IPR012132">
    <property type="entry name" value="GMC_OxRdtase"/>
</dbReference>
<keyword evidence="6" id="KW-0560">Oxidoreductase</keyword>
<keyword evidence="5 9" id="KW-0274">FAD</keyword>
<comment type="similarity">
    <text evidence="2">Belongs to the GMC oxidoreductase family.</text>
</comment>
<dbReference type="InterPro" id="IPR036188">
    <property type="entry name" value="FAD/NAD-bd_sf"/>
</dbReference>
<protein>
    <submittedName>
        <fullName evidence="11">GMC oxidoreductase</fullName>
    </submittedName>
</protein>
<dbReference type="PIRSF" id="PIRSF000137">
    <property type="entry name" value="Alcohol_oxidase"/>
    <property type="match status" value="1"/>
</dbReference>
<keyword evidence="12" id="KW-1185">Reference proteome</keyword>
<proteinExistence type="inferred from homology"/>
<keyword evidence="4" id="KW-0732">Signal</keyword>
<dbReference type="InterPro" id="IPR000172">
    <property type="entry name" value="GMC_OxRdtase_N"/>
</dbReference>
<feature type="binding site" evidence="9">
    <location>
        <begin position="147"/>
        <end position="150"/>
    </location>
    <ligand>
        <name>FAD</name>
        <dbReference type="ChEBI" id="CHEBI:57692"/>
    </ligand>
</feature>
<feature type="active site" description="Proton donor" evidence="8">
    <location>
        <position position="604"/>
    </location>
</feature>
<dbReference type="GO" id="GO:0050660">
    <property type="term" value="F:flavin adenine dinucleotide binding"/>
    <property type="evidence" value="ECO:0007669"/>
    <property type="project" value="InterPro"/>
</dbReference>
<sequence>MAPTWRLDHTLSEDQVSKLSSPFEAATKATAFTTASVVQHEEALPSTGISKDTTDNFSFDYIVVGGGTAGLALASRLADSNPNINICVFESGIFRSDSLVNVPGLYGMSNGNPAYDWSYKTVPQPELNNRQVSSSAGRLLGGSSGINFLVRMRAGKPEYDAWSEFGNGGWDWDGLLPFFKKQEKFVGPVWGTGQVFPGVSKEEYEAAKAKESQFQGFTGPVHKTHNELYTDVLKPTIESLNNLGIRTNISPDYGNSTGIFNIGTAVNRATGQRSYAANAYLPNPEDITPKPNLRVLTGCHVTKVLLKPGLGGEPATATGVEFIWIDPDTGRPKGPQVPSQILASKEVIVATGTYNTPRLLELSGIGNPDILKQFNIPTIVDLPGVGENLQEHTFIATDYTVKDGVFTFDRLRTDPAYQQAQITEYLAQGTGAYATTVSAYGFIKLDRFLTATEIKELRAQLDTEIAAVTNPFHKQQLLIQKRHLDDPNVGDVEVIMVPKVFATNPPGDKTSYVSFVTCLPHPVPRGSVHITSTDPLASPAINPNYLASKFDTMVSTKTTAFLRKITETAPLKDVVVAPSTPPPTVVTGPQFEAYIRGSLGSMEHPIGTASMAPRAQGGVVDPQLRVYGTSNLRVVDMSIVPLHVAAHTLDTAYAIGEKAFNIITQAN</sequence>
<dbReference type="Proteomes" id="UP000242287">
    <property type="component" value="Unassembled WGS sequence"/>
</dbReference>
<evidence type="ECO:0000256" key="5">
    <source>
        <dbReference type="ARBA" id="ARBA00022827"/>
    </source>
</evidence>
<dbReference type="InterPro" id="IPR007867">
    <property type="entry name" value="GMC_OxRtase_C"/>
</dbReference>
<gene>
    <name evidence="11" type="ORF">AMATHDRAFT_6212</name>
</gene>
<feature type="active site" description="Proton acceptor" evidence="8">
    <location>
        <position position="647"/>
    </location>
</feature>
<keyword evidence="3" id="KW-0285">Flavoprotein</keyword>
<evidence type="ECO:0000256" key="8">
    <source>
        <dbReference type="PIRSR" id="PIRSR000137-1"/>
    </source>
</evidence>
<evidence type="ECO:0000256" key="6">
    <source>
        <dbReference type="ARBA" id="ARBA00023002"/>
    </source>
</evidence>
<dbReference type="GO" id="GO:0016614">
    <property type="term" value="F:oxidoreductase activity, acting on CH-OH group of donors"/>
    <property type="evidence" value="ECO:0007669"/>
    <property type="project" value="InterPro"/>
</dbReference>